<evidence type="ECO:0000256" key="11">
    <source>
        <dbReference type="ARBA" id="ARBA00023004"/>
    </source>
</evidence>
<comment type="caution">
    <text evidence="16">The sequence shown here is derived from an EMBL/GenBank/DDBJ whole genome shotgun (WGS) entry which is preliminary data.</text>
</comment>
<dbReference type="Proteomes" id="UP001431783">
    <property type="component" value="Unassembled WGS sequence"/>
</dbReference>
<dbReference type="InterPro" id="IPR017972">
    <property type="entry name" value="Cyt_P450_CS"/>
</dbReference>
<dbReference type="AlphaFoldDB" id="A0AAW1UYF1"/>
<keyword evidence="6 14" id="KW-0349">Heme</keyword>
<evidence type="ECO:0000256" key="14">
    <source>
        <dbReference type="PIRSR" id="PIRSR602401-1"/>
    </source>
</evidence>
<keyword evidence="11 14" id="KW-0408">Iron</keyword>
<accession>A0AAW1UYF1</accession>
<comment type="subcellular location">
    <subcellularLocation>
        <location evidence="4">Endoplasmic reticulum membrane</location>
        <topology evidence="4">Peripheral membrane protein</topology>
    </subcellularLocation>
    <subcellularLocation>
        <location evidence="3">Microsome membrane</location>
        <topology evidence="3">Peripheral membrane protein</topology>
    </subcellularLocation>
</comment>
<dbReference type="PRINTS" id="PR00385">
    <property type="entry name" value="P450"/>
</dbReference>
<comment type="function">
    <text evidence="2">May be involved in the metabolism of insect hormones and in the breakdown of synthetic insecticides.</text>
</comment>
<evidence type="ECO:0000256" key="15">
    <source>
        <dbReference type="RuleBase" id="RU000461"/>
    </source>
</evidence>
<keyword evidence="9" id="KW-0492">Microsome</keyword>
<evidence type="ECO:0000256" key="13">
    <source>
        <dbReference type="ARBA" id="ARBA00023136"/>
    </source>
</evidence>
<dbReference type="PANTHER" id="PTHR24291">
    <property type="entry name" value="CYTOCHROME P450 FAMILY 4"/>
    <property type="match status" value="1"/>
</dbReference>
<name>A0AAW1UYF1_9CUCU</name>
<dbReference type="GO" id="GO:0005789">
    <property type="term" value="C:endoplasmic reticulum membrane"/>
    <property type="evidence" value="ECO:0007669"/>
    <property type="project" value="UniProtKB-SubCell"/>
</dbReference>
<feature type="binding site" description="axial binding residue" evidence="14">
    <location>
        <position position="430"/>
    </location>
    <ligand>
        <name>heme</name>
        <dbReference type="ChEBI" id="CHEBI:30413"/>
    </ligand>
    <ligandPart>
        <name>Fe</name>
        <dbReference type="ChEBI" id="CHEBI:18248"/>
    </ligandPart>
</feature>
<organism evidence="16 17">
    <name type="scientific">Henosepilachna vigintioctopunctata</name>
    <dbReference type="NCBI Taxonomy" id="420089"/>
    <lineage>
        <taxon>Eukaryota</taxon>
        <taxon>Metazoa</taxon>
        <taxon>Ecdysozoa</taxon>
        <taxon>Arthropoda</taxon>
        <taxon>Hexapoda</taxon>
        <taxon>Insecta</taxon>
        <taxon>Pterygota</taxon>
        <taxon>Neoptera</taxon>
        <taxon>Endopterygota</taxon>
        <taxon>Coleoptera</taxon>
        <taxon>Polyphaga</taxon>
        <taxon>Cucujiformia</taxon>
        <taxon>Coccinelloidea</taxon>
        <taxon>Coccinellidae</taxon>
        <taxon>Epilachninae</taxon>
        <taxon>Epilachnini</taxon>
        <taxon>Henosepilachna</taxon>
    </lineage>
</organism>
<evidence type="ECO:0000256" key="1">
    <source>
        <dbReference type="ARBA" id="ARBA00001971"/>
    </source>
</evidence>
<proteinExistence type="inferred from homology"/>
<evidence type="ECO:0000256" key="12">
    <source>
        <dbReference type="ARBA" id="ARBA00023033"/>
    </source>
</evidence>
<dbReference type="GO" id="GO:0020037">
    <property type="term" value="F:heme binding"/>
    <property type="evidence" value="ECO:0007669"/>
    <property type="project" value="InterPro"/>
</dbReference>
<keyword evidence="8" id="KW-0256">Endoplasmic reticulum</keyword>
<dbReference type="InterPro" id="IPR036396">
    <property type="entry name" value="Cyt_P450_sf"/>
</dbReference>
<keyword evidence="13" id="KW-0472">Membrane</keyword>
<keyword evidence="17" id="KW-1185">Reference proteome</keyword>
<dbReference type="PRINTS" id="PR00463">
    <property type="entry name" value="EP450I"/>
</dbReference>
<dbReference type="EMBL" id="JARQZJ010000093">
    <property type="protein sequence ID" value="KAK9884609.1"/>
    <property type="molecule type" value="Genomic_DNA"/>
</dbReference>
<evidence type="ECO:0000313" key="17">
    <source>
        <dbReference type="Proteomes" id="UP001431783"/>
    </source>
</evidence>
<evidence type="ECO:0000256" key="6">
    <source>
        <dbReference type="ARBA" id="ARBA00022617"/>
    </source>
</evidence>
<evidence type="ECO:0000256" key="5">
    <source>
        <dbReference type="ARBA" id="ARBA00010617"/>
    </source>
</evidence>
<dbReference type="GO" id="GO:0004497">
    <property type="term" value="F:monooxygenase activity"/>
    <property type="evidence" value="ECO:0007669"/>
    <property type="project" value="UniProtKB-KW"/>
</dbReference>
<keyword evidence="7 14" id="KW-0479">Metal-binding</keyword>
<evidence type="ECO:0000313" key="16">
    <source>
        <dbReference type="EMBL" id="KAK9884609.1"/>
    </source>
</evidence>
<evidence type="ECO:0008006" key="18">
    <source>
        <dbReference type="Google" id="ProtNLM"/>
    </source>
</evidence>
<sequence>MFLAACFIILFIIFISKWIIFWKKIRAASKSLFDIPRADGIPIAGNIGDFFCSEVEKWKRSRERASKYYPIYRIQVFGSNIVCLLNPEDIQTILGDLKQTSKGDIHDFFGRLIGNGIVNSEGEIWHKRRKLLTKSFHFSVLRNYIEIFNNGVKRTVHHLKKEVNLPVDVLRHSKNLMFRIVNESIVGEKTTVEDKDVEQYIEGAQTIMKILHYNSTRPYMTWLYRNISMRDEVETALKNISNVLAKVLAGKDSTNPVKNDEHSWKLLDLLRAAKNLFQAQEIKDEVNTFLLGGHNGSATALSYILMVIANYTNYQEDIYEEMKTNISDMENPTYAELKSMDFLDRFLKECIRLYPPGPYIVRKLDCEVVTKSGYTLPTGTHLIIHIFDVHRNAAVFTEPDKFNPDRFLADNVRDRHPFSYIPFSAGPRNCLAQKYSMLKLKACVCGILRNFKLEPISLLKDMVFVPNTVLKTKEDIRVKFVSRKT</sequence>
<dbReference type="PROSITE" id="PS00086">
    <property type="entry name" value="CYTOCHROME_P450"/>
    <property type="match status" value="1"/>
</dbReference>
<comment type="cofactor">
    <cofactor evidence="1 14">
        <name>heme</name>
        <dbReference type="ChEBI" id="CHEBI:30413"/>
    </cofactor>
</comment>
<dbReference type="InterPro" id="IPR002401">
    <property type="entry name" value="Cyt_P450_E_grp-I"/>
</dbReference>
<evidence type="ECO:0000256" key="9">
    <source>
        <dbReference type="ARBA" id="ARBA00022848"/>
    </source>
</evidence>
<dbReference type="InterPro" id="IPR050196">
    <property type="entry name" value="Cytochrome_P450_Monoox"/>
</dbReference>
<reference evidence="16 17" key="1">
    <citation type="submission" date="2023-03" db="EMBL/GenBank/DDBJ databases">
        <title>Genome insight into feeding habits of ladybird beetles.</title>
        <authorList>
            <person name="Li H.-S."/>
            <person name="Huang Y.-H."/>
            <person name="Pang H."/>
        </authorList>
    </citation>
    <scope>NUCLEOTIDE SEQUENCE [LARGE SCALE GENOMIC DNA]</scope>
    <source>
        <strain evidence="16">SYSU_2023b</strain>
        <tissue evidence="16">Whole body</tissue>
    </source>
</reference>
<evidence type="ECO:0000256" key="2">
    <source>
        <dbReference type="ARBA" id="ARBA00003690"/>
    </source>
</evidence>
<dbReference type="InterPro" id="IPR001128">
    <property type="entry name" value="Cyt_P450"/>
</dbReference>
<gene>
    <name evidence="16" type="ORF">WA026_007449</name>
</gene>
<comment type="similarity">
    <text evidence="5 15">Belongs to the cytochrome P450 family.</text>
</comment>
<dbReference type="SUPFAM" id="SSF48264">
    <property type="entry name" value="Cytochrome P450"/>
    <property type="match status" value="1"/>
</dbReference>
<dbReference type="Pfam" id="PF00067">
    <property type="entry name" value="p450"/>
    <property type="match status" value="1"/>
</dbReference>
<protein>
    <recommendedName>
        <fullName evidence="18">Cytochrome P450</fullName>
    </recommendedName>
</protein>
<evidence type="ECO:0000256" key="3">
    <source>
        <dbReference type="ARBA" id="ARBA00004174"/>
    </source>
</evidence>
<evidence type="ECO:0000256" key="4">
    <source>
        <dbReference type="ARBA" id="ARBA00004406"/>
    </source>
</evidence>
<keyword evidence="10 15" id="KW-0560">Oxidoreductase</keyword>
<evidence type="ECO:0000256" key="8">
    <source>
        <dbReference type="ARBA" id="ARBA00022824"/>
    </source>
</evidence>
<keyword evidence="12 15" id="KW-0503">Monooxygenase</keyword>
<dbReference type="Gene3D" id="1.10.630.10">
    <property type="entry name" value="Cytochrome P450"/>
    <property type="match status" value="1"/>
</dbReference>
<evidence type="ECO:0000256" key="10">
    <source>
        <dbReference type="ARBA" id="ARBA00023002"/>
    </source>
</evidence>
<evidence type="ECO:0000256" key="7">
    <source>
        <dbReference type="ARBA" id="ARBA00022723"/>
    </source>
</evidence>
<dbReference type="GO" id="GO:0005506">
    <property type="term" value="F:iron ion binding"/>
    <property type="evidence" value="ECO:0007669"/>
    <property type="project" value="InterPro"/>
</dbReference>
<dbReference type="GO" id="GO:0016705">
    <property type="term" value="F:oxidoreductase activity, acting on paired donors, with incorporation or reduction of molecular oxygen"/>
    <property type="evidence" value="ECO:0007669"/>
    <property type="project" value="InterPro"/>
</dbReference>
<dbReference type="PANTHER" id="PTHR24291:SF189">
    <property type="entry name" value="CYTOCHROME P450 4C3-RELATED"/>
    <property type="match status" value="1"/>
</dbReference>